<evidence type="ECO:0008006" key="3">
    <source>
        <dbReference type="Google" id="ProtNLM"/>
    </source>
</evidence>
<dbReference type="GO" id="GO:0031012">
    <property type="term" value="C:extracellular matrix"/>
    <property type="evidence" value="ECO:0007669"/>
    <property type="project" value="TreeGrafter"/>
</dbReference>
<dbReference type="PANTHER" id="PTHR33395:SF22">
    <property type="entry name" value="REVERSE TRANSCRIPTASE DOMAIN-CONTAINING PROTEIN"/>
    <property type="match status" value="1"/>
</dbReference>
<keyword evidence="2" id="KW-1185">Reference proteome</keyword>
<dbReference type="GO" id="GO:0007508">
    <property type="term" value="P:larval heart development"/>
    <property type="evidence" value="ECO:0007669"/>
    <property type="project" value="TreeGrafter"/>
</dbReference>
<dbReference type="GO" id="GO:0061343">
    <property type="term" value="P:cell adhesion involved in heart morphogenesis"/>
    <property type="evidence" value="ECO:0007669"/>
    <property type="project" value="TreeGrafter"/>
</dbReference>
<organism evidence="1 2">
    <name type="scientific">Hirundo rustica rustica</name>
    <dbReference type="NCBI Taxonomy" id="333673"/>
    <lineage>
        <taxon>Eukaryota</taxon>
        <taxon>Metazoa</taxon>
        <taxon>Chordata</taxon>
        <taxon>Craniata</taxon>
        <taxon>Vertebrata</taxon>
        <taxon>Euteleostomi</taxon>
        <taxon>Archelosauria</taxon>
        <taxon>Archosauria</taxon>
        <taxon>Dinosauria</taxon>
        <taxon>Saurischia</taxon>
        <taxon>Theropoda</taxon>
        <taxon>Coelurosauria</taxon>
        <taxon>Aves</taxon>
        <taxon>Neognathae</taxon>
        <taxon>Neoaves</taxon>
        <taxon>Telluraves</taxon>
        <taxon>Australaves</taxon>
        <taxon>Passeriformes</taxon>
        <taxon>Sylvioidea</taxon>
        <taxon>Hirundinidae</taxon>
        <taxon>Hirundo</taxon>
    </lineage>
</organism>
<protein>
    <recommendedName>
        <fullName evidence="3">Reverse transcriptase domain-containing protein</fullName>
    </recommendedName>
</protein>
<reference evidence="1 2" key="1">
    <citation type="submission" date="2018-07" db="EMBL/GenBank/DDBJ databases">
        <title>A high quality draft genome assembly of the barn swallow (H. rustica rustica).</title>
        <authorList>
            <person name="Formenti G."/>
            <person name="Chiara M."/>
            <person name="Poveda L."/>
            <person name="Francoijs K.-J."/>
            <person name="Bonisoli-Alquati A."/>
            <person name="Canova L."/>
            <person name="Gianfranceschi L."/>
            <person name="Horner D.S."/>
            <person name="Saino N."/>
        </authorList>
    </citation>
    <scope>NUCLEOTIDE SEQUENCE [LARGE SCALE GENOMIC DNA]</scope>
    <source>
        <strain evidence="1">Chelidonia</strain>
        <tissue evidence="1">Blood</tissue>
    </source>
</reference>
<evidence type="ECO:0000313" key="2">
    <source>
        <dbReference type="Proteomes" id="UP000269221"/>
    </source>
</evidence>
<gene>
    <name evidence="1" type="ORF">DUI87_28343</name>
</gene>
<comment type="caution">
    <text evidence="1">The sequence shown here is derived from an EMBL/GenBank/DDBJ whole genome shotgun (WGS) entry which is preliminary data.</text>
</comment>
<name>A0A3M0J3I0_HIRRU</name>
<sequence>MFDLLFANRDGMVGDVVVGGRLGHSDHEIIEFSKFDEIRRNINNTFTLDFWRADFGLLKRLTCKRKGKTKLCSLLDKEGNLVTADEEKAEVLNAFFASVFSGKMACPQDNCPPGLVDGVREQNGLPLIQEEAVRELLRCLDVPKFMGPDGSHPRVMRELADELAKPLSIIYQQSWFTGEVPDDWKLANVKLIHKNGRKEDPGNYMPVGLTSVPSKVMEKFILSAIMHHLKDGQGIRPSQHGFRRGRSCLTKLISIHDQMIHLVDVGKTKVIKCAGSKMQK</sequence>
<evidence type="ECO:0000313" key="1">
    <source>
        <dbReference type="EMBL" id="RMB95355.1"/>
    </source>
</evidence>
<dbReference type="AlphaFoldDB" id="A0A3M0J3I0"/>
<dbReference type="Proteomes" id="UP000269221">
    <property type="component" value="Unassembled WGS sequence"/>
</dbReference>
<dbReference type="EMBL" id="QRBI01000187">
    <property type="protein sequence ID" value="RMB95355.1"/>
    <property type="molecule type" value="Genomic_DNA"/>
</dbReference>
<proteinExistence type="predicted"/>
<dbReference type="OrthoDB" id="416454at2759"/>
<dbReference type="PANTHER" id="PTHR33395">
    <property type="entry name" value="TRANSCRIPTASE, PUTATIVE-RELATED-RELATED"/>
    <property type="match status" value="1"/>
</dbReference>
<accession>A0A3M0J3I0</accession>